<evidence type="ECO:0000313" key="7">
    <source>
        <dbReference type="Proteomes" id="UP000318010"/>
    </source>
</evidence>
<dbReference type="Pfam" id="PF02782">
    <property type="entry name" value="FGGY_C"/>
    <property type="match status" value="1"/>
</dbReference>
<dbReference type="InterPro" id="IPR018485">
    <property type="entry name" value="FGGY_C"/>
</dbReference>
<dbReference type="PANTHER" id="PTHR43095">
    <property type="entry name" value="SUGAR KINASE"/>
    <property type="match status" value="1"/>
</dbReference>
<keyword evidence="2" id="KW-0808">Transferase</keyword>
<dbReference type="Proteomes" id="UP000318010">
    <property type="component" value="Unassembled WGS sequence"/>
</dbReference>
<dbReference type="CDD" id="cd07770">
    <property type="entry name" value="ASKHA_NBD_FGGY_GntK"/>
    <property type="match status" value="1"/>
</dbReference>
<name>A0A563U2U6_9SPHI</name>
<dbReference type="PROSITE" id="PS00933">
    <property type="entry name" value="FGGY_KINASES_1"/>
    <property type="match status" value="1"/>
</dbReference>
<evidence type="ECO:0000259" key="4">
    <source>
        <dbReference type="Pfam" id="PF00370"/>
    </source>
</evidence>
<evidence type="ECO:0000259" key="5">
    <source>
        <dbReference type="Pfam" id="PF02782"/>
    </source>
</evidence>
<gene>
    <name evidence="6" type="ORF">FPZ42_13770</name>
</gene>
<comment type="similarity">
    <text evidence="1">Belongs to the FGGY kinase family.</text>
</comment>
<dbReference type="GO" id="GO:0016301">
    <property type="term" value="F:kinase activity"/>
    <property type="evidence" value="ECO:0007669"/>
    <property type="project" value="UniProtKB-KW"/>
</dbReference>
<dbReference type="Pfam" id="PF00370">
    <property type="entry name" value="FGGY_N"/>
    <property type="match status" value="1"/>
</dbReference>
<evidence type="ECO:0000256" key="3">
    <source>
        <dbReference type="ARBA" id="ARBA00022777"/>
    </source>
</evidence>
<keyword evidence="7" id="KW-1185">Reference proteome</keyword>
<dbReference type="InterPro" id="IPR018484">
    <property type="entry name" value="FGGY_N"/>
</dbReference>
<dbReference type="InterPro" id="IPR043129">
    <property type="entry name" value="ATPase_NBD"/>
</dbReference>
<feature type="domain" description="Carbohydrate kinase FGGY C-terminal" evidence="5">
    <location>
        <begin position="253"/>
        <end position="439"/>
    </location>
</feature>
<evidence type="ECO:0000256" key="2">
    <source>
        <dbReference type="ARBA" id="ARBA00022679"/>
    </source>
</evidence>
<dbReference type="GO" id="GO:0005975">
    <property type="term" value="P:carbohydrate metabolic process"/>
    <property type="evidence" value="ECO:0007669"/>
    <property type="project" value="InterPro"/>
</dbReference>
<keyword evidence="3 6" id="KW-0418">Kinase</keyword>
<dbReference type="InterPro" id="IPR018483">
    <property type="entry name" value="Carb_kinase_FGGY_CS"/>
</dbReference>
<feature type="domain" description="Carbohydrate kinase FGGY N-terminal" evidence="4">
    <location>
        <begin position="4"/>
        <end position="243"/>
    </location>
</feature>
<dbReference type="PIRSF" id="PIRSF000538">
    <property type="entry name" value="GlpK"/>
    <property type="match status" value="1"/>
</dbReference>
<evidence type="ECO:0000256" key="1">
    <source>
        <dbReference type="ARBA" id="ARBA00009156"/>
    </source>
</evidence>
<dbReference type="GO" id="GO:0016773">
    <property type="term" value="F:phosphotransferase activity, alcohol group as acceptor"/>
    <property type="evidence" value="ECO:0007669"/>
    <property type="project" value="InterPro"/>
</dbReference>
<evidence type="ECO:0000313" key="6">
    <source>
        <dbReference type="EMBL" id="TWR25655.1"/>
    </source>
</evidence>
<dbReference type="InterPro" id="IPR050406">
    <property type="entry name" value="FGGY_Carb_Kinase"/>
</dbReference>
<dbReference type="OrthoDB" id="9805576at2"/>
<dbReference type="InterPro" id="IPR000577">
    <property type="entry name" value="Carb_kinase_FGGY"/>
</dbReference>
<accession>A0A563U2U6</accession>
<dbReference type="SUPFAM" id="SSF53067">
    <property type="entry name" value="Actin-like ATPase domain"/>
    <property type="match status" value="2"/>
</dbReference>
<dbReference type="RefSeq" id="WP_146272220.1">
    <property type="nucleotide sequence ID" value="NZ_VOEI01000004.1"/>
</dbReference>
<proteinExistence type="inferred from homology"/>
<dbReference type="EMBL" id="VOEI01000004">
    <property type="protein sequence ID" value="TWR25655.1"/>
    <property type="molecule type" value="Genomic_DNA"/>
</dbReference>
<dbReference type="PANTHER" id="PTHR43095:SF2">
    <property type="entry name" value="GLUCONOKINASE"/>
    <property type="match status" value="1"/>
</dbReference>
<dbReference type="Gene3D" id="3.30.420.40">
    <property type="match status" value="2"/>
</dbReference>
<protein>
    <submittedName>
        <fullName evidence="6">Gluconokinase</fullName>
    </submittedName>
</protein>
<comment type="caution">
    <text evidence="6">The sequence shown here is derived from an EMBL/GenBank/DDBJ whole genome shotgun (WGS) entry which is preliminary data.</text>
</comment>
<organism evidence="6 7">
    <name type="scientific">Mucilaginibacter achroorhodeus</name>
    <dbReference type="NCBI Taxonomy" id="2599294"/>
    <lineage>
        <taxon>Bacteria</taxon>
        <taxon>Pseudomonadati</taxon>
        <taxon>Bacteroidota</taxon>
        <taxon>Sphingobacteriia</taxon>
        <taxon>Sphingobacteriales</taxon>
        <taxon>Sphingobacteriaceae</taxon>
        <taxon>Mucilaginibacter</taxon>
    </lineage>
</organism>
<reference evidence="6 7" key="1">
    <citation type="submission" date="2019-07" db="EMBL/GenBank/DDBJ databases">
        <authorList>
            <person name="Kim J."/>
        </authorList>
    </citation>
    <scope>NUCLEOTIDE SEQUENCE [LARGE SCALE GENOMIC DNA]</scope>
    <source>
        <strain evidence="6 7">MJ1a</strain>
    </source>
</reference>
<sequence length="497" mass="54281">MQKYYLGVDLGTGSAKAVAIDADGNTLATAQDHYNFLQPQPGYAEQDPELIWQAFLSCLQQIDDQLKETPVAISFSSAMHSVMAVDITGRPLVNAMLWSDARSGAIAEELRAGEHAQELYKHTGTAIYAMSPLCKIMWLKQNKPEIFAKTHKFISIKEYIWFKLFGVYEVDHSIASSTGMFDISDLKWYEPALQMAGINTGKLSTPVETTYSRKLTNNTSIKGLSFETLIFTGASDGCCANLGGNAIKAGVGALTIGTSGAVRVGSDRPIYNFKAMTFNYLLKANTFICGGAVNNGGGAVNWLLQNFLKKDLNEENYKGFFNQVESISPGSDGLLFLPYLYAERAPVWDAKSSASFINISAKHQQAHFLRAGLEGICFALNDVLNAVEQGGGVVNELVISGGFIASPVWVQMLADITGKRLVILQSDDSSAIGAIYLAMETMGIDIEAIRQKEAGTRTEISPNLEIHARYKKIFAVYQELYGTIKESVHRLHSIATL</sequence>
<dbReference type="AlphaFoldDB" id="A0A563U2U6"/>